<evidence type="ECO:0000256" key="8">
    <source>
        <dbReference type="ARBA" id="ARBA00022832"/>
    </source>
</evidence>
<dbReference type="GO" id="GO:0048038">
    <property type="term" value="F:quinone binding"/>
    <property type="evidence" value="ECO:0007669"/>
    <property type="project" value="TreeGrafter"/>
</dbReference>
<dbReference type="InterPro" id="IPR036291">
    <property type="entry name" value="NAD(P)-bd_dom_sf"/>
</dbReference>
<keyword evidence="6" id="KW-0444">Lipid biosynthesis</keyword>
<evidence type="ECO:0000256" key="14">
    <source>
        <dbReference type="ARBA" id="ARBA00024072"/>
    </source>
</evidence>
<dbReference type="RefSeq" id="XP_032832338.1">
    <property type="nucleotide sequence ID" value="XM_032976447.1"/>
</dbReference>
<dbReference type="Proteomes" id="UP001318040">
    <property type="component" value="Chromosome 59"/>
</dbReference>
<evidence type="ECO:0000256" key="12">
    <source>
        <dbReference type="ARBA" id="ARBA00023128"/>
    </source>
</evidence>
<dbReference type="EC" id="1.1.1.239" evidence="21"/>
<evidence type="ECO:0000256" key="6">
    <source>
        <dbReference type="ARBA" id="ARBA00022516"/>
    </source>
</evidence>
<dbReference type="PROSITE" id="PS00061">
    <property type="entry name" value="ADH_SHORT"/>
    <property type="match status" value="1"/>
</dbReference>
<dbReference type="InterPro" id="IPR057326">
    <property type="entry name" value="KR_dom"/>
</dbReference>
<reference evidence="30" key="1">
    <citation type="submission" date="2025-08" db="UniProtKB">
        <authorList>
            <consortium name="RefSeq"/>
        </authorList>
    </citation>
    <scope>IDENTIFICATION</scope>
    <source>
        <tissue evidence="30">Sperm</tissue>
    </source>
</reference>
<comment type="pathway">
    <text evidence="3">Lipid metabolism; mitochondrial fatty acid beta-oxidation.</text>
</comment>
<comment type="pathway">
    <text evidence="2">Lipid metabolism; fatty acid biosynthesis.</text>
</comment>
<comment type="catalytic activity">
    <reaction evidence="16">
        <text>17beta-estradiol + NAD(+) = estrone + NADH + H(+)</text>
        <dbReference type="Rhea" id="RHEA:24612"/>
        <dbReference type="ChEBI" id="CHEBI:15378"/>
        <dbReference type="ChEBI" id="CHEBI:16469"/>
        <dbReference type="ChEBI" id="CHEBI:17263"/>
        <dbReference type="ChEBI" id="CHEBI:57540"/>
        <dbReference type="ChEBI" id="CHEBI:57945"/>
        <dbReference type="EC" id="1.1.1.62"/>
    </reaction>
    <physiologicalReaction direction="left-to-right" evidence="16">
        <dbReference type="Rhea" id="RHEA:24613"/>
    </physiologicalReaction>
    <physiologicalReaction direction="right-to-left" evidence="16">
        <dbReference type="Rhea" id="RHEA:24614"/>
    </physiologicalReaction>
</comment>
<protein>
    <recommendedName>
        <fullName evidence="22">(3R)-3-hydroxyacyl-CoA dehydrogenase</fullName>
        <ecNumber evidence="21">1.1.1.239</ecNumber>
        <ecNumber evidence="14">1.1.1.62</ecNumber>
        <ecNumber evidence="5">1.1.1.n12</ecNumber>
    </recommendedName>
    <alternativeName>
        <fullName evidence="24">17-beta-hydroxysteroid dehydrogenase 8</fullName>
    </alternativeName>
    <alternativeName>
        <fullName evidence="23">3-ketoacyl-[acyl-carrier-protein] reductase alpha subunit</fullName>
    </alternativeName>
    <alternativeName>
        <fullName evidence="26">3-oxoacyl-[acyl-carrier-protein] reductase</fullName>
    </alternativeName>
    <alternativeName>
        <fullName evidence="27">Estradiol 17-beta-dehydrogenase 8</fullName>
    </alternativeName>
    <alternativeName>
        <fullName evidence="25">Testosterone 17-beta-dehydrogenase 8</fullName>
    </alternativeName>
</protein>
<evidence type="ECO:0000256" key="15">
    <source>
        <dbReference type="ARBA" id="ARBA00037929"/>
    </source>
</evidence>
<organism evidence="29 30">
    <name type="scientific">Petromyzon marinus</name>
    <name type="common">Sea lamprey</name>
    <dbReference type="NCBI Taxonomy" id="7757"/>
    <lineage>
        <taxon>Eukaryota</taxon>
        <taxon>Metazoa</taxon>
        <taxon>Chordata</taxon>
        <taxon>Craniata</taxon>
        <taxon>Vertebrata</taxon>
        <taxon>Cyclostomata</taxon>
        <taxon>Hyperoartia</taxon>
        <taxon>Petromyzontiformes</taxon>
        <taxon>Petromyzontidae</taxon>
        <taxon>Petromyzon</taxon>
    </lineage>
</organism>
<dbReference type="AlphaFoldDB" id="A0AAJ7UCN5"/>
<keyword evidence="10" id="KW-0520">NAD</keyword>
<dbReference type="PRINTS" id="PR00080">
    <property type="entry name" value="SDRFAMILY"/>
</dbReference>
<evidence type="ECO:0000256" key="24">
    <source>
        <dbReference type="ARBA" id="ARBA00081419"/>
    </source>
</evidence>
<keyword evidence="11" id="KW-0443">Lipid metabolism</keyword>
<comment type="similarity">
    <text evidence="4">Belongs to the short-chain dehydrogenases/reductases (SDR) family.</text>
</comment>
<evidence type="ECO:0000256" key="10">
    <source>
        <dbReference type="ARBA" id="ARBA00023027"/>
    </source>
</evidence>
<comment type="pathway">
    <text evidence="15">Steroid biosynthesis; estrogen biosynthesis.</text>
</comment>
<dbReference type="InterPro" id="IPR020904">
    <property type="entry name" value="Sc_DH/Rdtase_CS"/>
</dbReference>
<dbReference type="EC" id="1.1.1.n12" evidence="5"/>
<dbReference type="FunFam" id="3.40.50.720:FF:000231">
    <property type="entry name" value="Estradiol 17-beta-dehydrogenase 8"/>
    <property type="match status" value="1"/>
</dbReference>
<evidence type="ECO:0000256" key="4">
    <source>
        <dbReference type="ARBA" id="ARBA00006484"/>
    </source>
</evidence>
<name>A0AAJ7UCN5_PETMA</name>
<evidence type="ECO:0000256" key="20">
    <source>
        <dbReference type="ARBA" id="ARBA00065174"/>
    </source>
</evidence>
<dbReference type="GO" id="GO:0005759">
    <property type="term" value="C:mitochondrial matrix"/>
    <property type="evidence" value="ECO:0007669"/>
    <property type="project" value="UniProtKB-SubCell"/>
</dbReference>
<evidence type="ECO:0000256" key="2">
    <source>
        <dbReference type="ARBA" id="ARBA00005194"/>
    </source>
</evidence>
<evidence type="ECO:0000256" key="23">
    <source>
        <dbReference type="ARBA" id="ARBA00077835"/>
    </source>
</evidence>
<evidence type="ECO:0000256" key="9">
    <source>
        <dbReference type="ARBA" id="ARBA00023002"/>
    </source>
</evidence>
<evidence type="ECO:0000313" key="29">
    <source>
        <dbReference type="Proteomes" id="UP001318040"/>
    </source>
</evidence>
<evidence type="ECO:0000256" key="11">
    <source>
        <dbReference type="ARBA" id="ARBA00023098"/>
    </source>
</evidence>
<evidence type="ECO:0000256" key="7">
    <source>
        <dbReference type="ARBA" id="ARBA00022553"/>
    </source>
</evidence>
<evidence type="ECO:0000259" key="28">
    <source>
        <dbReference type="SMART" id="SM00822"/>
    </source>
</evidence>
<feature type="domain" description="Ketoreductase" evidence="28">
    <location>
        <begin position="8"/>
        <end position="194"/>
    </location>
</feature>
<dbReference type="KEGG" id="pmrn:116955396"/>
<sequence length="253" mass="25923">MAMKLAGRLALVTGGGSGIGRAVCVRLARDGASVAVADLSADAAAATVGLLPAELPGQRHAALAVDVGDKASVQAMLARLQEQAGEPPSVSVSAAGIIRDQMLLRMDEEAFDQVIRVNLKGTFLVTQAVAQSLVSARAASGSIINIGSIVGKVGNMGQCNYSASKAGVEGLTKSTAKELARFGIRCNAVLPGFIETPMTAGIPPKVMEKLIAAVPMRRMGTPEEVADVCAFLASDDSRYITGVSLEVTGGLFL</sequence>
<keyword evidence="7" id="KW-0597">Phosphoprotein</keyword>
<dbReference type="SUPFAM" id="SSF51735">
    <property type="entry name" value="NAD(P)-binding Rossmann-fold domains"/>
    <property type="match status" value="1"/>
</dbReference>
<keyword evidence="13" id="KW-0275">Fatty acid biosynthesis</keyword>
<evidence type="ECO:0000256" key="19">
    <source>
        <dbReference type="ARBA" id="ARBA00052680"/>
    </source>
</evidence>
<gene>
    <name evidence="30" type="primary">HSD17B8</name>
</gene>
<evidence type="ECO:0000256" key="5">
    <source>
        <dbReference type="ARBA" id="ARBA00012456"/>
    </source>
</evidence>
<dbReference type="GO" id="GO:0004303">
    <property type="term" value="F:estradiol 17-beta-dehydrogenase [NAD(P)+] activity"/>
    <property type="evidence" value="ECO:0007669"/>
    <property type="project" value="UniProtKB-EC"/>
</dbReference>
<dbReference type="NCBIfam" id="NF009466">
    <property type="entry name" value="PRK12826.1-2"/>
    <property type="match status" value="1"/>
</dbReference>
<comment type="catalytic activity">
    <reaction evidence="17">
        <text>testosterone + NAD(+) = androst-4-ene-3,17-dione + NADH + H(+)</text>
        <dbReference type="Rhea" id="RHEA:14929"/>
        <dbReference type="ChEBI" id="CHEBI:15378"/>
        <dbReference type="ChEBI" id="CHEBI:16422"/>
        <dbReference type="ChEBI" id="CHEBI:17347"/>
        <dbReference type="ChEBI" id="CHEBI:57540"/>
        <dbReference type="ChEBI" id="CHEBI:57945"/>
        <dbReference type="EC" id="1.1.1.239"/>
    </reaction>
    <physiologicalReaction direction="left-to-right" evidence="17">
        <dbReference type="Rhea" id="RHEA:14930"/>
    </physiologicalReaction>
</comment>
<evidence type="ECO:0000313" key="30">
    <source>
        <dbReference type="RefSeq" id="XP_032832338.1"/>
    </source>
</evidence>
<dbReference type="PANTHER" id="PTHR42760">
    <property type="entry name" value="SHORT-CHAIN DEHYDROGENASES/REDUCTASES FAMILY MEMBER"/>
    <property type="match status" value="1"/>
</dbReference>
<dbReference type="GO" id="GO:0008210">
    <property type="term" value="P:estrogen metabolic process"/>
    <property type="evidence" value="ECO:0007669"/>
    <property type="project" value="UniProtKB-ARBA"/>
</dbReference>
<evidence type="ECO:0000256" key="13">
    <source>
        <dbReference type="ARBA" id="ARBA00023160"/>
    </source>
</evidence>
<dbReference type="GeneID" id="116955396"/>
<keyword evidence="29" id="KW-1185">Reference proteome</keyword>
<keyword evidence="12" id="KW-0496">Mitochondrion</keyword>
<evidence type="ECO:0000256" key="17">
    <source>
        <dbReference type="ARBA" id="ARBA00050232"/>
    </source>
</evidence>
<comment type="subcellular location">
    <subcellularLocation>
        <location evidence="1">Mitochondrion matrix</location>
    </subcellularLocation>
</comment>
<dbReference type="Pfam" id="PF13561">
    <property type="entry name" value="adh_short_C2"/>
    <property type="match status" value="1"/>
</dbReference>
<comment type="catalytic activity">
    <reaction evidence="19">
        <text>a (3R)-3-hydroxyacyl-CoA + NAD(+) = a 3-oxoacyl-CoA + NADH + H(+)</text>
        <dbReference type="Rhea" id="RHEA:32711"/>
        <dbReference type="ChEBI" id="CHEBI:15378"/>
        <dbReference type="ChEBI" id="CHEBI:57319"/>
        <dbReference type="ChEBI" id="CHEBI:57540"/>
        <dbReference type="ChEBI" id="CHEBI:57945"/>
        <dbReference type="ChEBI" id="CHEBI:90726"/>
        <dbReference type="EC" id="1.1.1.n12"/>
    </reaction>
    <physiologicalReaction direction="left-to-right" evidence="19">
        <dbReference type="Rhea" id="RHEA:32712"/>
    </physiologicalReaction>
</comment>
<dbReference type="CTD" id="7923"/>
<keyword evidence="8" id="KW-0276">Fatty acid metabolism</keyword>
<dbReference type="PANTHER" id="PTHR42760:SF83">
    <property type="entry name" value="(3R)-3-HYDROXYACYL-COA DEHYDROGENASE"/>
    <property type="match status" value="1"/>
</dbReference>
<comment type="subunit">
    <text evidence="20">Heterotetramer with CBR4; contains two molecules of HSD17B8 and CBR4.</text>
</comment>
<evidence type="ECO:0000256" key="3">
    <source>
        <dbReference type="ARBA" id="ARBA00005198"/>
    </source>
</evidence>
<evidence type="ECO:0000256" key="16">
    <source>
        <dbReference type="ARBA" id="ARBA00049069"/>
    </source>
</evidence>
<dbReference type="GO" id="GO:0006633">
    <property type="term" value="P:fatty acid biosynthetic process"/>
    <property type="evidence" value="ECO:0007669"/>
    <property type="project" value="UniProtKB-KW"/>
</dbReference>
<evidence type="ECO:0000256" key="21">
    <source>
        <dbReference type="ARBA" id="ARBA00066822"/>
    </source>
</evidence>
<dbReference type="EC" id="1.1.1.62" evidence="14"/>
<evidence type="ECO:0000256" key="1">
    <source>
        <dbReference type="ARBA" id="ARBA00004305"/>
    </source>
</evidence>
<dbReference type="PRINTS" id="PR00081">
    <property type="entry name" value="GDHRDH"/>
</dbReference>
<evidence type="ECO:0000256" key="18">
    <source>
        <dbReference type="ARBA" id="ARBA00050435"/>
    </source>
</evidence>
<dbReference type="SMART" id="SM00822">
    <property type="entry name" value="PKS_KR"/>
    <property type="match status" value="1"/>
</dbReference>
<dbReference type="InterPro" id="IPR002347">
    <property type="entry name" value="SDR_fam"/>
</dbReference>
<proteinExistence type="inferred from homology"/>
<evidence type="ECO:0000256" key="25">
    <source>
        <dbReference type="ARBA" id="ARBA00081936"/>
    </source>
</evidence>
<dbReference type="GO" id="GO:0047035">
    <property type="term" value="F:testosterone dehydrogenase (NAD+) activity"/>
    <property type="evidence" value="ECO:0007669"/>
    <property type="project" value="UniProtKB-EC"/>
</dbReference>
<evidence type="ECO:0000256" key="22">
    <source>
        <dbReference type="ARBA" id="ARBA00070911"/>
    </source>
</evidence>
<dbReference type="Gene3D" id="3.40.50.720">
    <property type="entry name" value="NAD(P)-binding Rossmann-like Domain"/>
    <property type="match status" value="1"/>
</dbReference>
<keyword evidence="9" id="KW-0560">Oxidoreductase</keyword>
<accession>A0AAJ7UCN5</accession>
<evidence type="ECO:0000256" key="27">
    <source>
        <dbReference type="ARBA" id="ARBA00083258"/>
    </source>
</evidence>
<evidence type="ECO:0000256" key="26">
    <source>
        <dbReference type="ARBA" id="ARBA00083097"/>
    </source>
</evidence>
<comment type="catalytic activity">
    <reaction evidence="18">
        <text>17beta-hydroxy-5alpha-androstan-3-one + NAD(+) = 5alpha-androstan-3,17-dione + NADH + H(+)</text>
        <dbReference type="Rhea" id="RHEA:41992"/>
        <dbReference type="ChEBI" id="CHEBI:15378"/>
        <dbReference type="ChEBI" id="CHEBI:15994"/>
        <dbReference type="ChEBI" id="CHEBI:16330"/>
        <dbReference type="ChEBI" id="CHEBI:57540"/>
        <dbReference type="ChEBI" id="CHEBI:57945"/>
    </reaction>
    <physiologicalReaction direction="left-to-right" evidence="18">
        <dbReference type="Rhea" id="RHEA:41993"/>
    </physiologicalReaction>
</comment>